<reference evidence="5" key="1">
    <citation type="submission" date="2016-04" db="EMBL/GenBank/DDBJ databases">
        <authorList>
            <person name="Evans L.H."/>
            <person name="Alamgir A."/>
            <person name="Owens N."/>
            <person name="Weber N.D."/>
            <person name="Virtaneva K."/>
            <person name="Barbian K."/>
            <person name="Babar A."/>
            <person name="Rosenke K."/>
        </authorList>
    </citation>
    <scope>NUCLEOTIDE SEQUENCE [LARGE SCALE GENOMIC DNA]</scope>
    <source>
        <strain evidence="5">CBS 101.48</strain>
    </source>
</reference>
<dbReference type="EMBL" id="LT553105">
    <property type="protein sequence ID" value="SAM00046.1"/>
    <property type="molecule type" value="Genomic_DNA"/>
</dbReference>
<feature type="transmembrane region" description="Helical" evidence="4">
    <location>
        <begin position="52"/>
        <end position="76"/>
    </location>
</feature>
<evidence type="ECO:0000256" key="1">
    <source>
        <dbReference type="ARBA" id="ARBA00004370"/>
    </source>
</evidence>
<organism evidence="5">
    <name type="scientific">Absidia glauca</name>
    <name type="common">Pin mould</name>
    <dbReference type="NCBI Taxonomy" id="4829"/>
    <lineage>
        <taxon>Eukaryota</taxon>
        <taxon>Fungi</taxon>
        <taxon>Fungi incertae sedis</taxon>
        <taxon>Mucoromycota</taxon>
        <taxon>Mucoromycotina</taxon>
        <taxon>Mucoromycetes</taxon>
        <taxon>Mucorales</taxon>
        <taxon>Cunninghamellaceae</taxon>
        <taxon>Absidia</taxon>
    </lineage>
</organism>
<dbReference type="OMA" id="EEYHTHF"/>
<dbReference type="AlphaFoldDB" id="A0A168N8Q4"/>
<dbReference type="Proteomes" id="UP000078561">
    <property type="component" value="Unassembled WGS sequence"/>
</dbReference>
<comment type="subcellular location">
    <subcellularLocation>
        <location evidence="1">Membrane</location>
    </subcellularLocation>
</comment>
<feature type="transmembrane region" description="Helical" evidence="4">
    <location>
        <begin position="209"/>
        <end position="229"/>
    </location>
</feature>
<name>A0A168N8Q4_ABSGL</name>
<dbReference type="InterPro" id="IPR014472">
    <property type="entry name" value="CHOPT"/>
</dbReference>
<feature type="transmembrane region" description="Helical" evidence="4">
    <location>
        <begin position="152"/>
        <end position="169"/>
    </location>
</feature>
<feature type="transmembrane region" description="Helical" evidence="4">
    <location>
        <begin position="20"/>
        <end position="40"/>
    </location>
</feature>
<evidence type="ECO:0000256" key="2">
    <source>
        <dbReference type="ARBA" id="ARBA00010441"/>
    </source>
</evidence>
<comment type="similarity">
    <text evidence="2">Belongs to the CDP-alcohol phosphatidyltransferase class-I family.</text>
</comment>
<evidence type="ECO:0000256" key="4">
    <source>
        <dbReference type="SAM" id="Phobius"/>
    </source>
</evidence>
<feature type="transmembrane region" description="Helical" evidence="4">
    <location>
        <begin position="244"/>
        <end position="264"/>
    </location>
</feature>
<dbReference type="PANTHER" id="PTHR10414:SF37">
    <property type="entry name" value="BB IN A BOXCAR, ISOFORM C"/>
    <property type="match status" value="1"/>
</dbReference>
<dbReference type="PANTHER" id="PTHR10414">
    <property type="entry name" value="ETHANOLAMINEPHOSPHOTRANSFERASE"/>
    <property type="match status" value="1"/>
</dbReference>
<keyword evidence="6" id="KW-1185">Reference proteome</keyword>
<dbReference type="GO" id="GO:0016020">
    <property type="term" value="C:membrane"/>
    <property type="evidence" value="ECO:0007669"/>
    <property type="project" value="UniProtKB-SubCell"/>
</dbReference>
<dbReference type="GO" id="GO:0008610">
    <property type="term" value="P:lipid biosynthetic process"/>
    <property type="evidence" value="ECO:0007669"/>
    <property type="project" value="UniProtKB-ARBA"/>
</dbReference>
<keyword evidence="4" id="KW-1133">Transmembrane helix</keyword>
<proteinExistence type="inferred from homology"/>
<protein>
    <submittedName>
        <fullName evidence="5">Uncharacterized protein</fullName>
    </submittedName>
</protein>
<evidence type="ECO:0000313" key="5">
    <source>
        <dbReference type="EMBL" id="SAM00046.1"/>
    </source>
</evidence>
<feature type="transmembrane region" description="Helical" evidence="4">
    <location>
        <begin position="181"/>
        <end position="202"/>
    </location>
</feature>
<evidence type="ECO:0000313" key="6">
    <source>
        <dbReference type="Proteomes" id="UP000078561"/>
    </source>
</evidence>
<accession>A0A168N8Q4</accession>
<feature type="transmembrane region" description="Helical" evidence="4">
    <location>
        <begin position="111"/>
        <end position="132"/>
    </location>
</feature>
<keyword evidence="4" id="KW-0812">Transmembrane</keyword>
<sequence length="284" mass="31651">MWCDAINTSLGVLTWASSTYLGQSWWTVMSLVASLGNFYLSTWEEYHTGILYLGHFSGPVEGVLMLVAVHLTSGYFGPAIWTLRLEETVTAVDWNYNAQTRLAGALQLNHLLIVIGSLVLILNIVTALVNVISVKINPTDYSSGKDRSIVKAMFGLSPFVIMCYLSYNWMCLWPDLVSDHLALVIPIVGLLFGYQVGLMIVAHVAKLSFPYFSLSVIGFLSLGNLYAYMENEGYLSNIQDHRSIVLGMLILAILQYATFALSVIRQICQFLDIGCLYIKHKKTN</sequence>
<dbReference type="STRING" id="4829.A0A168N8Q4"/>
<dbReference type="OrthoDB" id="196717at2759"/>
<evidence type="ECO:0000256" key="3">
    <source>
        <dbReference type="ARBA" id="ARBA00023136"/>
    </source>
</evidence>
<keyword evidence="3 4" id="KW-0472">Membrane</keyword>
<dbReference type="InParanoid" id="A0A168N8Q4"/>
<dbReference type="FunCoup" id="A0A168N8Q4">
    <property type="interactions" value="428"/>
</dbReference>
<gene>
    <name evidence="5" type="primary">ABSGL_05712.1 scaffold 7421</name>
</gene>